<protein>
    <recommendedName>
        <fullName evidence="5">BZIP domain-containing protein</fullName>
    </recommendedName>
</protein>
<feature type="region of interest" description="Disordered" evidence="2">
    <location>
        <begin position="30"/>
        <end position="57"/>
    </location>
</feature>
<feature type="coiled-coil region" evidence="1">
    <location>
        <begin position="81"/>
        <end position="108"/>
    </location>
</feature>
<gene>
    <name evidence="3" type="ORF">BDZ94DRAFT_1318732</name>
</gene>
<evidence type="ECO:0008006" key="5">
    <source>
        <dbReference type="Google" id="ProtNLM"/>
    </source>
</evidence>
<dbReference type="EMBL" id="MU150237">
    <property type="protein sequence ID" value="KAF9467303.1"/>
    <property type="molecule type" value="Genomic_DNA"/>
</dbReference>
<sequence length="291" mass="32149">MWEPCSPFLTPSMPIVTLVPAGDVQSSHKFTINTTPSSTNNSACNSRSSKMTRGRKKDLTIPPTRALVQQRDYRARRAQYVNDLEERCRRMEEENVQLRKELDAARAGQSPAVGYNPQTVQASAELMHNLSLVSASLTRFQHLAFPEPHLLSSKASVSSSSTTDYRLPPLDTVLHGLRPASFPSPAPSPPYAYPQLTSVSPQAYNPPSKKRLHREDSPHSPTINRRESTTDSRRSSPSPSLGSDCCGGFMDCRDLVESESDVPSERSSTTRIARLRSTSAATSPTSYHLHR</sequence>
<feature type="compositionally biased region" description="Polar residues" evidence="2">
    <location>
        <begin position="265"/>
        <end position="291"/>
    </location>
</feature>
<feature type="region of interest" description="Disordered" evidence="2">
    <location>
        <begin position="178"/>
        <end position="245"/>
    </location>
</feature>
<feature type="compositionally biased region" description="Polar residues" evidence="2">
    <location>
        <begin position="195"/>
        <end position="205"/>
    </location>
</feature>
<name>A0A9P6CP44_9AGAR</name>
<evidence type="ECO:0000313" key="3">
    <source>
        <dbReference type="EMBL" id="KAF9467303.1"/>
    </source>
</evidence>
<organism evidence="3 4">
    <name type="scientific">Collybia nuda</name>
    <dbReference type="NCBI Taxonomy" id="64659"/>
    <lineage>
        <taxon>Eukaryota</taxon>
        <taxon>Fungi</taxon>
        <taxon>Dikarya</taxon>
        <taxon>Basidiomycota</taxon>
        <taxon>Agaricomycotina</taxon>
        <taxon>Agaricomycetes</taxon>
        <taxon>Agaricomycetidae</taxon>
        <taxon>Agaricales</taxon>
        <taxon>Tricholomatineae</taxon>
        <taxon>Clitocybaceae</taxon>
        <taxon>Collybia</taxon>
    </lineage>
</organism>
<feature type="compositionally biased region" description="Low complexity" evidence="2">
    <location>
        <begin position="235"/>
        <end position="245"/>
    </location>
</feature>
<feature type="compositionally biased region" description="Low complexity" evidence="2">
    <location>
        <begin position="31"/>
        <end position="46"/>
    </location>
</feature>
<evidence type="ECO:0000313" key="4">
    <source>
        <dbReference type="Proteomes" id="UP000807353"/>
    </source>
</evidence>
<feature type="compositionally biased region" description="Pro residues" evidence="2">
    <location>
        <begin position="182"/>
        <end position="192"/>
    </location>
</feature>
<dbReference type="Proteomes" id="UP000807353">
    <property type="component" value="Unassembled WGS sequence"/>
</dbReference>
<dbReference type="OrthoDB" id="3365874at2759"/>
<proteinExistence type="predicted"/>
<feature type="region of interest" description="Disordered" evidence="2">
    <location>
        <begin position="257"/>
        <end position="291"/>
    </location>
</feature>
<feature type="compositionally biased region" description="Basic and acidic residues" evidence="2">
    <location>
        <begin position="213"/>
        <end position="234"/>
    </location>
</feature>
<dbReference type="Gene3D" id="1.20.5.170">
    <property type="match status" value="1"/>
</dbReference>
<evidence type="ECO:0000256" key="1">
    <source>
        <dbReference type="SAM" id="Coils"/>
    </source>
</evidence>
<keyword evidence="4" id="KW-1185">Reference proteome</keyword>
<reference evidence="3" key="1">
    <citation type="submission" date="2020-11" db="EMBL/GenBank/DDBJ databases">
        <authorList>
            <consortium name="DOE Joint Genome Institute"/>
            <person name="Ahrendt S."/>
            <person name="Riley R."/>
            <person name="Andreopoulos W."/>
            <person name="Labutti K."/>
            <person name="Pangilinan J."/>
            <person name="Ruiz-Duenas F.J."/>
            <person name="Barrasa J.M."/>
            <person name="Sanchez-Garcia M."/>
            <person name="Camarero S."/>
            <person name="Miyauchi S."/>
            <person name="Serrano A."/>
            <person name="Linde D."/>
            <person name="Babiker R."/>
            <person name="Drula E."/>
            <person name="Ayuso-Fernandez I."/>
            <person name="Pacheco R."/>
            <person name="Padilla G."/>
            <person name="Ferreira P."/>
            <person name="Barriuso J."/>
            <person name="Kellner H."/>
            <person name="Castanera R."/>
            <person name="Alfaro M."/>
            <person name="Ramirez L."/>
            <person name="Pisabarro A.G."/>
            <person name="Kuo A."/>
            <person name="Tritt A."/>
            <person name="Lipzen A."/>
            <person name="He G."/>
            <person name="Yan M."/>
            <person name="Ng V."/>
            <person name="Cullen D."/>
            <person name="Martin F."/>
            <person name="Rosso M.-N."/>
            <person name="Henrissat B."/>
            <person name="Hibbett D."/>
            <person name="Martinez A.T."/>
            <person name="Grigoriev I.V."/>
        </authorList>
    </citation>
    <scope>NUCLEOTIDE SEQUENCE</scope>
    <source>
        <strain evidence="3">CBS 247.69</strain>
    </source>
</reference>
<keyword evidence="1" id="KW-0175">Coiled coil</keyword>
<evidence type="ECO:0000256" key="2">
    <source>
        <dbReference type="SAM" id="MobiDB-lite"/>
    </source>
</evidence>
<comment type="caution">
    <text evidence="3">The sequence shown here is derived from an EMBL/GenBank/DDBJ whole genome shotgun (WGS) entry which is preliminary data.</text>
</comment>
<accession>A0A9P6CP44</accession>
<dbReference type="AlphaFoldDB" id="A0A9P6CP44"/>